<evidence type="ECO:0000313" key="3">
    <source>
        <dbReference type="Proteomes" id="UP000290649"/>
    </source>
</evidence>
<organism evidence="2 3">
    <name type="scientific">Anaerobacillus alkaliphilus</name>
    <dbReference type="NCBI Taxonomy" id="1548597"/>
    <lineage>
        <taxon>Bacteria</taxon>
        <taxon>Bacillati</taxon>
        <taxon>Bacillota</taxon>
        <taxon>Bacilli</taxon>
        <taxon>Bacillales</taxon>
        <taxon>Bacillaceae</taxon>
        <taxon>Anaerobacillus</taxon>
    </lineage>
</organism>
<dbReference type="AlphaFoldDB" id="A0A4Q0VSD8"/>
<dbReference type="Pfam" id="PF09580">
    <property type="entry name" value="Spore_YhcN_YlaJ"/>
    <property type="match status" value="1"/>
</dbReference>
<name>A0A4Q0VSD8_9BACI</name>
<keyword evidence="3" id="KW-1185">Reference proteome</keyword>
<dbReference type="EMBL" id="QOUX01000042">
    <property type="protein sequence ID" value="RXI99918.1"/>
    <property type="molecule type" value="Genomic_DNA"/>
</dbReference>
<dbReference type="Proteomes" id="UP000290649">
    <property type="component" value="Unassembled WGS sequence"/>
</dbReference>
<sequence length="491" mass="49431">MKNDKLTVKGGIQPMKKIAITLSAATLLLGGLVGCGVDQQGTTGQGGVNQRGFGYHATEQQQDAGFTGQRAGEGPITDMFTRDDRRGARGFGRDVRQPATGLAGDRAGTRGTGQGTGLFGGNAGRGGMTGQGTGLFGGNRGTTGFGAGGGAGMTGHGAGTGFGAGGGAGMTGHGAGTGFGAGGGAGMTGHGAGTGLGAAGRHGLTDHGLGTGAGTGGVGLGADVGRRGMTGHGTAASPGWQGETGYTGGTRGLGAGLGMRGHTGLGVGNRAGMTGAGHGQAFGAGDQRGAGIVGNRPGYVDDRGILRERAGNRAGFGGLGHAGRTNMGQHGTGTQGLGRQGMHGTQGTHGFGRNGANGRAGDRVVPGTGMSEFAYPDGYDKTTVRDYTTRLADVENVNDSRVIVHGNRVLVGVDADRQNAQRAEQDIRQRLRGMTGDREVIVVTERDRYNQIRTADDRLRAGEPFEEVGATINDMFHDFGRAIQRPFERSR</sequence>
<gene>
    <name evidence="2" type="ORF">DS745_13650</name>
</gene>
<feature type="compositionally biased region" description="Basic and acidic residues" evidence="1">
    <location>
        <begin position="80"/>
        <end position="96"/>
    </location>
</feature>
<accession>A0A4Q0VSD8</accession>
<feature type="region of interest" description="Disordered" evidence="1">
    <location>
        <begin position="64"/>
        <end position="113"/>
    </location>
</feature>
<reference evidence="2 3" key="1">
    <citation type="journal article" date="2019" name="Int. J. Syst. Evol. Microbiol.">
        <title>Anaerobacillus alkaliphilus sp. nov., a novel alkaliphilic and moderately halophilic bacterium.</title>
        <authorList>
            <person name="Borsodi A.K."/>
            <person name="Aszalos J.M."/>
            <person name="Bihari P."/>
            <person name="Nagy I."/>
            <person name="Schumann P."/>
            <person name="Sproer C."/>
            <person name="Kovacs A.L."/>
            <person name="Boka K."/>
            <person name="Dobosy P."/>
            <person name="Ovari M."/>
            <person name="Szili-Kovacs T."/>
            <person name="Toth E."/>
        </authorList>
    </citation>
    <scope>NUCLEOTIDE SEQUENCE [LARGE SCALE GENOMIC DNA]</scope>
    <source>
        <strain evidence="2 3">B16-10</strain>
    </source>
</reference>
<evidence type="ECO:0008006" key="4">
    <source>
        <dbReference type="Google" id="ProtNLM"/>
    </source>
</evidence>
<dbReference type="OrthoDB" id="2968939at2"/>
<proteinExistence type="predicted"/>
<dbReference type="InterPro" id="IPR019076">
    <property type="entry name" value="Spore_lipoprot_YhcN/YlaJ-like"/>
</dbReference>
<protein>
    <recommendedName>
        <fullName evidence="4">Sporulation protein</fullName>
    </recommendedName>
</protein>
<dbReference type="PROSITE" id="PS51257">
    <property type="entry name" value="PROKAR_LIPOPROTEIN"/>
    <property type="match status" value="1"/>
</dbReference>
<evidence type="ECO:0000313" key="2">
    <source>
        <dbReference type="EMBL" id="RXI99918.1"/>
    </source>
</evidence>
<evidence type="ECO:0000256" key="1">
    <source>
        <dbReference type="SAM" id="MobiDB-lite"/>
    </source>
</evidence>
<comment type="caution">
    <text evidence="2">The sequence shown here is derived from an EMBL/GenBank/DDBJ whole genome shotgun (WGS) entry which is preliminary data.</text>
</comment>